<keyword evidence="4" id="KW-1185">Reference proteome</keyword>
<comment type="caution">
    <text evidence="3">The sequence shown here is derived from an EMBL/GenBank/DDBJ whole genome shotgun (WGS) entry which is preliminary data.</text>
</comment>
<gene>
    <name evidence="3" type="ORF">B8V81_0002</name>
</gene>
<evidence type="ECO:0000259" key="2">
    <source>
        <dbReference type="Pfam" id="PF14344"/>
    </source>
</evidence>
<dbReference type="Proteomes" id="UP000234789">
    <property type="component" value="Unassembled WGS sequence"/>
</dbReference>
<name>A0A2N5NC80_9BACL</name>
<evidence type="ECO:0000256" key="1">
    <source>
        <dbReference type="SAM" id="MobiDB-lite"/>
    </source>
</evidence>
<evidence type="ECO:0000313" key="3">
    <source>
        <dbReference type="EMBL" id="PLT47870.1"/>
    </source>
</evidence>
<reference evidence="3 4" key="1">
    <citation type="submission" date="2017-05" db="EMBL/GenBank/DDBJ databases">
        <title>Functional genome analysis of Paenibacillus pasadenensis strain R16: insights on endophytic life style and antifungal activity.</title>
        <authorList>
            <person name="Passera A."/>
            <person name="Marcolungo L."/>
            <person name="Casati P."/>
            <person name="Brasca M."/>
            <person name="Quaglino F."/>
            <person name="Delledonne M."/>
        </authorList>
    </citation>
    <scope>NUCLEOTIDE SEQUENCE [LARGE SCALE GENOMIC DNA]</scope>
    <source>
        <strain evidence="3 4">R16</strain>
    </source>
</reference>
<accession>A0A2N5NC80</accession>
<dbReference type="RefSeq" id="WP_146000423.1">
    <property type="nucleotide sequence ID" value="NZ_NFEZ01000001.1"/>
</dbReference>
<feature type="compositionally biased region" description="Pro residues" evidence="1">
    <location>
        <begin position="226"/>
        <end position="239"/>
    </location>
</feature>
<evidence type="ECO:0000313" key="4">
    <source>
        <dbReference type="Proteomes" id="UP000234789"/>
    </source>
</evidence>
<dbReference type="Pfam" id="PF14344">
    <property type="entry name" value="DUF4397"/>
    <property type="match status" value="1"/>
</dbReference>
<proteinExistence type="predicted"/>
<feature type="region of interest" description="Disordered" evidence="1">
    <location>
        <begin position="151"/>
        <end position="278"/>
    </location>
</feature>
<organism evidence="3 4">
    <name type="scientific">Paenibacillus pasadenensis</name>
    <dbReference type="NCBI Taxonomy" id="217090"/>
    <lineage>
        <taxon>Bacteria</taxon>
        <taxon>Bacillati</taxon>
        <taxon>Bacillota</taxon>
        <taxon>Bacilli</taxon>
        <taxon>Bacillales</taxon>
        <taxon>Paenibacillaceae</taxon>
        <taxon>Paenibacillus</taxon>
    </lineage>
</organism>
<feature type="compositionally biased region" description="Low complexity" evidence="1">
    <location>
        <begin position="153"/>
        <end position="165"/>
    </location>
</feature>
<protein>
    <recommendedName>
        <fullName evidence="2">DUF4397 domain-containing protein</fullName>
    </recommendedName>
</protein>
<dbReference type="AlphaFoldDB" id="A0A2N5NC80"/>
<sequence length="473" mass="47869">MEMERHPVWTEWQKASLYRMLADYHRDSEPAAAGSYEGLYREAVKRLAGLVRLYGNPFGEPLPGLGAAAPGWPPEAAFSGMSGGLPPYAAPAAAYPAGAYAAPADFPPYPAQAAYPPPDAYSAAAAPPGSAWPSYASGASSPWPGYGGPLPTSPWQPLSGSGLPGLAPPLPGGYGPPLAQQPAIPEPYGWSLASGSGAAAGHPGWPGMQTPASSAGAAPSAAGWTAPPPAAAPASPAPQPAASAPDPPDAADDSGSSAEFAGPGIRPPAAESASTQALPRPSSYARLRLIHAAPGQPPLALQAGEAFAQAGYLSASSYADVPAGPLSVRLSPAASATPQQADDGDVFELSLEAGRSYTAAACPDPEGDGLRLLVFFDGKELRDDCVKLRLLHLARTGPVDLMVRDGGTLFRKVAPGSASSYITLAPSEPELELTEAGSLRLLHAAPPLPLPGATALTLLLAGEPPQLTAFEDG</sequence>
<dbReference type="EMBL" id="NFEZ01000001">
    <property type="protein sequence ID" value="PLT47870.1"/>
    <property type="molecule type" value="Genomic_DNA"/>
</dbReference>
<dbReference type="InterPro" id="IPR025510">
    <property type="entry name" value="DUF4397"/>
</dbReference>
<feature type="compositionally biased region" description="Low complexity" evidence="1">
    <location>
        <begin position="176"/>
        <end position="225"/>
    </location>
</feature>
<feature type="domain" description="DUF4397" evidence="2">
    <location>
        <begin position="285"/>
        <end position="401"/>
    </location>
</feature>